<keyword evidence="3" id="KW-1185">Reference proteome</keyword>
<sequence length="57" mass="5841">MTIAKKTTGGKPFLHLHIGGLTITLDRRPTKAITVLSTAVTGMVVWLTAGGAGIPIG</sequence>
<organism evidence="2 3">
    <name type="scientific">Streptomyces luteireticuli</name>
    <dbReference type="NCBI Taxonomy" id="173858"/>
    <lineage>
        <taxon>Bacteria</taxon>
        <taxon>Bacillati</taxon>
        <taxon>Actinomycetota</taxon>
        <taxon>Actinomycetes</taxon>
        <taxon>Kitasatosporales</taxon>
        <taxon>Streptomycetaceae</taxon>
        <taxon>Streptomyces</taxon>
    </lineage>
</organism>
<dbReference type="Proteomes" id="UP001500879">
    <property type="component" value="Unassembled WGS sequence"/>
</dbReference>
<evidence type="ECO:0000313" key="3">
    <source>
        <dbReference type="Proteomes" id="UP001500879"/>
    </source>
</evidence>
<name>A0ABN0YY58_9ACTN</name>
<dbReference type="RefSeq" id="WP_344027180.1">
    <property type="nucleotide sequence ID" value="NZ_BAAABX010000048.1"/>
</dbReference>
<evidence type="ECO:0000256" key="1">
    <source>
        <dbReference type="SAM" id="Phobius"/>
    </source>
</evidence>
<accession>A0ABN0YY58</accession>
<keyword evidence="1" id="KW-1133">Transmembrane helix</keyword>
<keyword evidence="1" id="KW-0472">Membrane</keyword>
<comment type="caution">
    <text evidence="2">The sequence shown here is derived from an EMBL/GenBank/DDBJ whole genome shotgun (WGS) entry which is preliminary data.</text>
</comment>
<keyword evidence="1" id="KW-0812">Transmembrane</keyword>
<reference evidence="2 3" key="1">
    <citation type="journal article" date="2019" name="Int. J. Syst. Evol. Microbiol.">
        <title>The Global Catalogue of Microorganisms (GCM) 10K type strain sequencing project: providing services to taxonomists for standard genome sequencing and annotation.</title>
        <authorList>
            <consortium name="The Broad Institute Genomics Platform"/>
            <consortium name="The Broad Institute Genome Sequencing Center for Infectious Disease"/>
            <person name="Wu L."/>
            <person name="Ma J."/>
        </authorList>
    </citation>
    <scope>NUCLEOTIDE SEQUENCE [LARGE SCALE GENOMIC DNA]</scope>
    <source>
        <strain evidence="2 3">JCM 4788</strain>
    </source>
</reference>
<proteinExistence type="predicted"/>
<feature type="transmembrane region" description="Helical" evidence="1">
    <location>
        <begin position="33"/>
        <end position="56"/>
    </location>
</feature>
<evidence type="ECO:0000313" key="2">
    <source>
        <dbReference type="EMBL" id="GAA0418652.1"/>
    </source>
</evidence>
<protein>
    <submittedName>
        <fullName evidence="2">Uncharacterized protein</fullName>
    </submittedName>
</protein>
<dbReference type="EMBL" id="BAAABX010000048">
    <property type="protein sequence ID" value="GAA0418652.1"/>
    <property type="molecule type" value="Genomic_DNA"/>
</dbReference>
<gene>
    <name evidence="2" type="ORF">GCM10010357_45000</name>
</gene>